<keyword evidence="2" id="KW-1185">Reference proteome</keyword>
<reference evidence="1" key="1">
    <citation type="journal article" date="2011" name="Genome Biol.">
        <title>The draft genome of the carcinogenic human liver fluke Clonorchis sinensis.</title>
        <authorList>
            <person name="Wang X."/>
            <person name="Chen W."/>
            <person name="Huang Y."/>
            <person name="Sun J."/>
            <person name="Men J."/>
            <person name="Liu H."/>
            <person name="Luo F."/>
            <person name="Guo L."/>
            <person name="Lv X."/>
            <person name="Deng C."/>
            <person name="Zhou C."/>
            <person name="Fan Y."/>
            <person name="Li X."/>
            <person name="Huang L."/>
            <person name="Hu Y."/>
            <person name="Liang C."/>
            <person name="Hu X."/>
            <person name="Xu J."/>
            <person name="Yu X."/>
        </authorList>
    </citation>
    <scope>NUCLEOTIDE SEQUENCE [LARGE SCALE GENOMIC DNA]</scope>
    <source>
        <strain evidence="1">Henan</strain>
    </source>
</reference>
<accession>G7Y837</accession>
<evidence type="ECO:0000313" key="2">
    <source>
        <dbReference type="Proteomes" id="UP000008909"/>
    </source>
</evidence>
<sequence>MPKNQKPPYEYLVLVRNYYQCTLDKSSESIQTSQLAVEECIDRSLRKSSSIQARKIRFRSNSSAVNQISSDQRRVFMHATEARPMLLGVLSLNSGGTSHFCLMKLVIHGRTTIVTSAFELDFFSCLPFRIVRFNAVPGLRWYARPIHMSHRYEIDTQAHRPRDRSMSRFGVLTLSCQSFDGVSPTHSIIGRGSASTARNVSVRLPELCGRRLHFQHIWSGRNSGVKFDPRVDKSSIEAIVCTVLTDIYNNRYTVKHLQVVPNGFLDECPILSGEKKCDGFVTLPDEAFMSKTKRCPAINLPIVTKLFRKRRLLNRFQAFFNKSKNGFTAIFRSNNQCNVWQFRYQVDRNYAASLNFPAQFYAKPKVSRVGDSLVNSHADSASRT</sequence>
<name>G7Y837_CLOSI</name>
<dbReference type="EMBL" id="DF142932">
    <property type="protein sequence ID" value="GAA49122.1"/>
    <property type="molecule type" value="Genomic_DNA"/>
</dbReference>
<evidence type="ECO:0000313" key="1">
    <source>
        <dbReference type="EMBL" id="GAA49122.1"/>
    </source>
</evidence>
<reference key="2">
    <citation type="submission" date="2011-10" db="EMBL/GenBank/DDBJ databases">
        <title>The genome and transcriptome sequence of Clonorchis sinensis provide insights into the carcinogenic liver fluke.</title>
        <authorList>
            <person name="Wang X."/>
            <person name="Huang Y."/>
            <person name="Chen W."/>
            <person name="Liu H."/>
            <person name="Guo L."/>
            <person name="Chen Y."/>
            <person name="Luo F."/>
            <person name="Zhou W."/>
            <person name="Sun J."/>
            <person name="Mao Q."/>
            <person name="Liang P."/>
            <person name="Zhou C."/>
            <person name="Tian Y."/>
            <person name="Men J."/>
            <person name="Lv X."/>
            <person name="Huang L."/>
            <person name="Zhou J."/>
            <person name="Hu Y."/>
            <person name="Li R."/>
            <person name="Zhang F."/>
            <person name="Lei H."/>
            <person name="Li X."/>
            <person name="Hu X."/>
            <person name="Liang C."/>
            <person name="Xu J."/>
            <person name="Wu Z."/>
            <person name="Yu X."/>
        </authorList>
    </citation>
    <scope>NUCLEOTIDE SEQUENCE</scope>
    <source>
        <strain>Henan</strain>
    </source>
</reference>
<proteinExistence type="predicted"/>
<organism evidence="1 2">
    <name type="scientific">Clonorchis sinensis</name>
    <name type="common">Chinese liver fluke</name>
    <dbReference type="NCBI Taxonomy" id="79923"/>
    <lineage>
        <taxon>Eukaryota</taxon>
        <taxon>Metazoa</taxon>
        <taxon>Spiralia</taxon>
        <taxon>Lophotrochozoa</taxon>
        <taxon>Platyhelminthes</taxon>
        <taxon>Trematoda</taxon>
        <taxon>Digenea</taxon>
        <taxon>Opisthorchiida</taxon>
        <taxon>Opisthorchiata</taxon>
        <taxon>Opisthorchiidae</taxon>
        <taxon>Clonorchis</taxon>
    </lineage>
</organism>
<protein>
    <submittedName>
        <fullName evidence="1">Uncharacterized protein</fullName>
    </submittedName>
</protein>
<dbReference type="Proteomes" id="UP000008909">
    <property type="component" value="Unassembled WGS sequence"/>
</dbReference>
<dbReference type="AlphaFoldDB" id="G7Y837"/>
<gene>
    <name evidence="1" type="ORF">CLF_102548</name>
</gene>